<name>A0A1G6GZ56_9GAMM</name>
<dbReference type="RefSeq" id="WP_244518159.1">
    <property type="nucleotide sequence ID" value="NZ_FMYL01000003.1"/>
</dbReference>
<evidence type="ECO:0000313" key="1">
    <source>
        <dbReference type="EMBL" id="SDB86965.1"/>
    </source>
</evidence>
<protein>
    <submittedName>
        <fullName evidence="1">Uncharacterized protein</fullName>
    </submittedName>
</protein>
<proteinExistence type="predicted"/>
<dbReference type="STRING" id="1219383.SAMN05421733_10324"/>
<keyword evidence="2" id="KW-1185">Reference proteome</keyword>
<accession>A0A1G6GZ56</accession>
<gene>
    <name evidence="1" type="ORF">SAMN05421733_10324</name>
</gene>
<dbReference type="EMBL" id="FMYL01000003">
    <property type="protein sequence ID" value="SDB86965.1"/>
    <property type="molecule type" value="Genomic_DNA"/>
</dbReference>
<organism evidence="1 2">
    <name type="scientific">Acinetobacter boissieri</name>
    <dbReference type="NCBI Taxonomy" id="1219383"/>
    <lineage>
        <taxon>Bacteria</taxon>
        <taxon>Pseudomonadati</taxon>
        <taxon>Pseudomonadota</taxon>
        <taxon>Gammaproteobacteria</taxon>
        <taxon>Moraxellales</taxon>
        <taxon>Moraxellaceae</taxon>
        <taxon>Acinetobacter</taxon>
    </lineage>
</organism>
<dbReference type="AlphaFoldDB" id="A0A1G6GZ56"/>
<sequence>MTTKVLGETVGIQWQGVQDRTQGQPTSNGMPLLIGSFKRGRLDRPMIIHNGNIQSELGYEPHNPDYIAVQSMLDLGVPSVSVLRLSNVQDMDCINPISVFEIPGDSDGMFLSAISAFEIKGTLYNVPSQLGSIDQLISFEQIKKRVDYPDGGWDWKYVIQIYNLTSKNMKVKLYISGDLSAEFCLLPSPNDSRVQ</sequence>
<reference evidence="2" key="1">
    <citation type="submission" date="2016-09" db="EMBL/GenBank/DDBJ databases">
        <authorList>
            <person name="Varghese N."/>
            <person name="Submissions S."/>
        </authorList>
    </citation>
    <scope>NUCLEOTIDE SEQUENCE [LARGE SCALE GENOMIC DNA]</scope>
    <source>
        <strain evidence="2">ANC 4422</strain>
    </source>
</reference>
<dbReference type="Proteomes" id="UP000242501">
    <property type="component" value="Unassembled WGS sequence"/>
</dbReference>
<evidence type="ECO:0000313" key="2">
    <source>
        <dbReference type="Proteomes" id="UP000242501"/>
    </source>
</evidence>